<dbReference type="Proteomes" id="UP000030645">
    <property type="component" value="Unassembled WGS sequence"/>
</dbReference>
<dbReference type="EMBL" id="KE345702">
    <property type="protein sequence ID" value="EXC11701.1"/>
    <property type="molecule type" value="Genomic_DNA"/>
</dbReference>
<accession>W9RUX8</accession>
<evidence type="ECO:0000313" key="1">
    <source>
        <dbReference type="EMBL" id="EXC11701.1"/>
    </source>
</evidence>
<sequence length="72" mass="7848">MAHESALMEVVVLQTSSSVALDSKVHDSEQLKPVLHHVEPILSKGLEALPIPVLCVTLRAIFICTNSMVWGQ</sequence>
<name>W9RUX8_9ROSA</name>
<dbReference type="AlphaFoldDB" id="W9RUX8"/>
<evidence type="ECO:0000313" key="2">
    <source>
        <dbReference type="Proteomes" id="UP000030645"/>
    </source>
</evidence>
<keyword evidence="2" id="KW-1185">Reference proteome</keyword>
<reference evidence="2" key="1">
    <citation type="submission" date="2013-01" db="EMBL/GenBank/DDBJ databases">
        <title>Draft Genome Sequence of a Mulberry Tree, Morus notabilis C.K. Schneid.</title>
        <authorList>
            <person name="He N."/>
            <person name="Zhao S."/>
        </authorList>
    </citation>
    <scope>NUCLEOTIDE SEQUENCE</scope>
</reference>
<protein>
    <submittedName>
        <fullName evidence="1">Uncharacterized protein</fullName>
    </submittedName>
</protein>
<organism evidence="1 2">
    <name type="scientific">Morus notabilis</name>
    <dbReference type="NCBI Taxonomy" id="981085"/>
    <lineage>
        <taxon>Eukaryota</taxon>
        <taxon>Viridiplantae</taxon>
        <taxon>Streptophyta</taxon>
        <taxon>Embryophyta</taxon>
        <taxon>Tracheophyta</taxon>
        <taxon>Spermatophyta</taxon>
        <taxon>Magnoliopsida</taxon>
        <taxon>eudicotyledons</taxon>
        <taxon>Gunneridae</taxon>
        <taxon>Pentapetalae</taxon>
        <taxon>rosids</taxon>
        <taxon>fabids</taxon>
        <taxon>Rosales</taxon>
        <taxon>Moraceae</taxon>
        <taxon>Moreae</taxon>
        <taxon>Morus</taxon>
    </lineage>
</organism>
<gene>
    <name evidence="1" type="ORF">L484_020751</name>
</gene>
<proteinExistence type="predicted"/>